<feature type="region of interest" description="Disordered" evidence="8">
    <location>
        <begin position="1"/>
        <end position="53"/>
    </location>
</feature>
<dbReference type="SUPFAM" id="SSF57667">
    <property type="entry name" value="beta-beta-alpha zinc fingers"/>
    <property type="match status" value="2"/>
</dbReference>
<dbReference type="GO" id="GO:0000981">
    <property type="term" value="F:DNA-binding transcription factor activity, RNA polymerase II-specific"/>
    <property type="evidence" value="ECO:0007669"/>
    <property type="project" value="TreeGrafter"/>
</dbReference>
<accession>A0A3B4BGV1</accession>
<dbReference type="AlphaFoldDB" id="A0A3B4BGV1"/>
<feature type="domain" description="C2H2-type" evidence="9">
    <location>
        <begin position="96"/>
        <end position="123"/>
    </location>
</feature>
<evidence type="ECO:0000256" key="6">
    <source>
        <dbReference type="ARBA" id="ARBA00023242"/>
    </source>
</evidence>
<reference evidence="10" key="1">
    <citation type="submission" date="2025-08" db="UniProtKB">
        <authorList>
            <consortium name="Ensembl"/>
        </authorList>
    </citation>
    <scope>IDENTIFICATION</scope>
</reference>
<evidence type="ECO:0000256" key="3">
    <source>
        <dbReference type="ARBA" id="ARBA00022737"/>
    </source>
</evidence>
<dbReference type="InterPro" id="IPR013087">
    <property type="entry name" value="Znf_C2H2_type"/>
</dbReference>
<dbReference type="PANTHER" id="PTHR24394:SF29">
    <property type="entry name" value="MYONEURIN"/>
    <property type="match status" value="1"/>
</dbReference>
<dbReference type="GO" id="GO:0005634">
    <property type="term" value="C:nucleus"/>
    <property type="evidence" value="ECO:0007669"/>
    <property type="project" value="UniProtKB-SubCell"/>
</dbReference>
<dbReference type="PANTHER" id="PTHR24394">
    <property type="entry name" value="ZINC FINGER PROTEIN"/>
    <property type="match status" value="1"/>
</dbReference>
<reference evidence="10" key="2">
    <citation type="submission" date="2025-09" db="UniProtKB">
        <authorList>
            <consortium name="Ensembl"/>
        </authorList>
    </citation>
    <scope>IDENTIFICATION</scope>
</reference>
<evidence type="ECO:0000256" key="1">
    <source>
        <dbReference type="ARBA" id="ARBA00004123"/>
    </source>
</evidence>
<dbReference type="PROSITE" id="PS00028">
    <property type="entry name" value="ZINC_FINGER_C2H2_1"/>
    <property type="match status" value="3"/>
</dbReference>
<dbReference type="InterPro" id="IPR036236">
    <property type="entry name" value="Znf_C2H2_sf"/>
</dbReference>
<protein>
    <recommendedName>
        <fullName evidence="9">C2H2-type domain-containing protein</fullName>
    </recommendedName>
</protein>
<dbReference type="Ensembl" id="ENSPMGT00000029554.1">
    <property type="protein sequence ID" value="ENSPMGP00000027746.1"/>
    <property type="gene ID" value="ENSPMGG00000022387.1"/>
</dbReference>
<keyword evidence="2" id="KW-0479">Metal-binding</keyword>
<evidence type="ECO:0000256" key="8">
    <source>
        <dbReference type="SAM" id="MobiDB-lite"/>
    </source>
</evidence>
<keyword evidence="5" id="KW-0862">Zinc</keyword>
<evidence type="ECO:0000313" key="11">
    <source>
        <dbReference type="Proteomes" id="UP000261520"/>
    </source>
</evidence>
<keyword evidence="11" id="KW-1185">Reference proteome</keyword>
<feature type="domain" description="C2H2-type" evidence="9">
    <location>
        <begin position="124"/>
        <end position="151"/>
    </location>
</feature>
<dbReference type="PROSITE" id="PS50157">
    <property type="entry name" value="ZINC_FINGER_C2H2_2"/>
    <property type="match status" value="3"/>
</dbReference>
<keyword evidence="4 7" id="KW-0863">Zinc-finger</keyword>
<feature type="domain" description="C2H2-type" evidence="9">
    <location>
        <begin position="152"/>
        <end position="179"/>
    </location>
</feature>
<proteinExistence type="predicted"/>
<dbReference type="GO" id="GO:0008270">
    <property type="term" value="F:zinc ion binding"/>
    <property type="evidence" value="ECO:0007669"/>
    <property type="project" value="UniProtKB-KW"/>
</dbReference>
<comment type="subcellular location">
    <subcellularLocation>
        <location evidence="1">Nucleus</location>
    </subcellularLocation>
</comment>
<keyword evidence="6" id="KW-0539">Nucleus</keyword>
<evidence type="ECO:0000259" key="9">
    <source>
        <dbReference type="PROSITE" id="PS50157"/>
    </source>
</evidence>
<keyword evidence="3" id="KW-0677">Repeat</keyword>
<dbReference type="SMART" id="SM00355">
    <property type="entry name" value="ZnF_C2H2"/>
    <property type="match status" value="3"/>
</dbReference>
<dbReference type="STRING" id="409849.ENSPMGP00000027746"/>
<evidence type="ECO:0000256" key="5">
    <source>
        <dbReference type="ARBA" id="ARBA00022833"/>
    </source>
</evidence>
<dbReference type="FunFam" id="3.30.160.60:FF:000072">
    <property type="entry name" value="zinc finger protein 143 isoform X1"/>
    <property type="match status" value="1"/>
</dbReference>
<dbReference type="Gene3D" id="3.30.160.60">
    <property type="entry name" value="Classic Zinc Finger"/>
    <property type="match status" value="3"/>
</dbReference>
<evidence type="ECO:0000256" key="2">
    <source>
        <dbReference type="ARBA" id="ARBA00022723"/>
    </source>
</evidence>
<feature type="compositionally biased region" description="Basic and acidic residues" evidence="8">
    <location>
        <begin position="11"/>
        <end position="42"/>
    </location>
</feature>
<evidence type="ECO:0000256" key="4">
    <source>
        <dbReference type="ARBA" id="ARBA00022771"/>
    </source>
</evidence>
<name>A0A3B4BGV1_9GOBI</name>
<organism evidence="10 11">
    <name type="scientific">Periophthalmus magnuspinnatus</name>
    <dbReference type="NCBI Taxonomy" id="409849"/>
    <lineage>
        <taxon>Eukaryota</taxon>
        <taxon>Metazoa</taxon>
        <taxon>Chordata</taxon>
        <taxon>Craniata</taxon>
        <taxon>Vertebrata</taxon>
        <taxon>Euteleostomi</taxon>
        <taxon>Actinopterygii</taxon>
        <taxon>Neopterygii</taxon>
        <taxon>Teleostei</taxon>
        <taxon>Neoteleostei</taxon>
        <taxon>Acanthomorphata</taxon>
        <taxon>Gobiaria</taxon>
        <taxon>Gobiiformes</taxon>
        <taxon>Gobioidei</taxon>
        <taxon>Gobiidae</taxon>
        <taxon>Oxudercinae</taxon>
        <taxon>Periophthalmus</taxon>
    </lineage>
</organism>
<evidence type="ECO:0000256" key="7">
    <source>
        <dbReference type="PROSITE-ProRule" id="PRU00042"/>
    </source>
</evidence>
<evidence type="ECO:0000313" key="10">
    <source>
        <dbReference type="Ensembl" id="ENSPMGP00000027746.1"/>
    </source>
</evidence>
<dbReference type="Proteomes" id="UP000261520">
    <property type="component" value="Unplaced"/>
</dbReference>
<dbReference type="Pfam" id="PF00096">
    <property type="entry name" value="zf-C2H2"/>
    <property type="match status" value="3"/>
</dbReference>
<sequence>MRMAVVCGVSEGRRREKPGEEDISAESHLHSETEEDTEHSSETDTDEECRGPFSCSAESEARSIIAQNSGLSPKHISAPEASTNCGTAEGAKEKKFQCYVCKQNLSSKYQLQVHLGVHTGNNPYICPICKRALASKTSLIVHTKQHTRVKPYICPICKKAYTTKTSLKVHAKQHTEGKTFKCLICKKEFLFNMSNQPLCPRPLPCSLLSSMSTFSI</sequence>